<feature type="signal peptide" evidence="4">
    <location>
        <begin position="1"/>
        <end position="19"/>
    </location>
</feature>
<sequence>MSYYFLFAAGLFISSFAKGAENALCFGALKLDLPVRYLHIQLRYGETNITQSVGPLKVSILGSCRHRFQLLDYHDGSYVLRLRLWSSCLQMVINIHTPNGVPLCDSPIVIKKADGSLLYSEYCDCPKGIVSQWMQESGCTSQHSQLDSDLSQWSTINFEEVLTIVKKKWASPQHRRGSALCHYQIIENNVNVSKQCFGDYTGFRIFVDAAFTSLMRKMYLPNTEFIFNLGDWPLAKAESDLVPMISWCGSKDTTDIVMPTYELMKSVIDSMESVILDIHSVRGEKHYKWKQKKDKAVFRGRDSSKLRLHIAQLSKLHPNFLDAGITRYFFFNESQHTPTVETMPFPNFFEYKFILSIDGTVAAYRFPFLLAGDSIVFKSFSDYYEHFYADLEEGLHYFHFSDSTLIEQIKWARTQDYNKTLKAMRQFVLQHLQPLNVYCYYADFVQKYTSKLENIPTQPQDGMELIPKIPPEKQSTDQSCDCSNQMKSGESVNNKHEL</sequence>
<evidence type="ECO:0000256" key="1">
    <source>
        <dbReference type="ARBA" id="ARBA00004319"/>
    </source>
</evidence>
<comment type="subcellular location">
    <subcellularLocation>
        <location evidence="1">Endoplasmic reticulum lumen</location>
    </subcellularLocation>
</comment>
<dbReference type="PANTHER" id="PTHR12203">
    <property type="entry name" value="KDEL LYS-ASP-GLU-LEU CONTAINING - RELATED"/>
    <property type="match status" value="1"/>
</dbReference>
<accession>A0A0I9N806</accession>
<name>A0A0I9N806_BRUMA</name>
<dbReference type="SMART" id="SM00672">
    <property type="entry name" value="CAP10"/>
    <property type="match status" value="1"/>
</dbReference>
<reference evidence="6" key="2">
    <citation type="submission" date="2012-12" db="EMBL/GenBank/DDBJ databases">
        <authorList>
            <person name="Gao Y.W."/>
            <person name="Fan S.T."/>
            <person name="Sun H.T."/>
            <person name="Wang Z."/>
            <person name="Gao X.L."/>
            <person name="Li Y.G."/>
            <person name="Wang T.C."/>
            <person name="Zhang K."/>
            <person name="Xu W.W."/>
            <person name="Yu Z.J."/>
            <person name="Xia X.Z."/>
        </authorList>
    </citation>
    <scope>NUCLEOTIDE SEQUENCE</scope>
    <source>
        <strain evidence="6">FR3</strain>
    </source>
</reference>
<feature type="domain" description="Glycosyl transferase CAP10" evidence="5">
    <location>
        <begin position="219"/>
        <end position="456"/>
    </location>
</feature>
<dbReference type="GO" id="GO:0046527">
    <property type="term" value="F:glucosyltransferase activity"/>
    <property type="evidence" value="ECO:0007669"/>
    <property type="project" value="TreeGrafter"/>
</dbReference>
<dbReference type="WormBase" id="Bm12938">
    <property type="protein sequence ID" value="BM42255"/>
    <property type="gene ID" value="WBGene00233199"/>
</dbReference>
<dbReference type="OMA" id="VEMWEDQ"/>
<dbReference type="EMBL" id="LN857024">
    <property type="protein sequence ID" value="CTP82116.1"/>
    <property type="molecule type" value="Genomic_DNA"/>
</dbReference>
<dbReference type="AlphaFoldDB" id="A0A0I9N806"/>
<evidence type="ECO:0000313" key="6">
    <source>
        <dbReference type="EMBL" id="CTP82116.1"/>
    </source>
</evidence>
<evidence type="ECO:0000256" key="2">
    <source>
        <dbReference type="ARBA" id="ARBA00045690"/>
    </source>
</evidence>
<feature type="chain" id="PRO_5009774580" evidence="4">
    <location>
        <begin position="20"/>
        <end position="498"/>
    </location>
</feature>
<feature type="compositionally biased region" description="Polar residues" evidence="3">
    <location>
        <begin position="476"/>
        <end position="492"/>
    </location>
</feature>
<comment type="function">
    <text evidence="2">Protein O-glucosyltransferase. Catalyzes the reaction that attaches glucose through an O-glycosidic linkage to a conserved serine residue found in the consensus sequence C-X-S-X-[PA]-C in epidermal growth factor-like repeats. Regulates Notch signaling by glucosylating Notch in the ER, glucosylation is required for the correct folding and cleavage of Notch.</text>
</comment>
<organism evidence="6">
    <name type="scientific">Brugia malayi</name>
    <name type="common">Filarial nematode worm</name>
    <dbReference type="NCBI Taxonomy" id="6279"/>
    <lineage>
        <taxon>Eukaryota</taxon>
        <taxon>Metazoa</taxon>
        <taxon>Ecdysozoa</taxon>
        <taxon>Nematoda</taxon>
        <taxon>Chromadorea</taxon>
        <taxon>Rhabditida</taxon>
        <taxon>Spirurina</taxon>
        <taxon>Spiruromorpha</taxon>
        <taxon>Filarioidea</taxon>
        <taxon>Onchocercidae</taxon>
        <taxon>Brugia</taxon>
    </lineage>
</organism>
<dbReference type="Pfam" id="PF05686">
    <property type="entry name" value="Glyco_transf_90"/>
    <property type="match status" value="1"/>
</dbReference>
<gene>
    <name evidence="6 7" type="ORF">Bm12938</name>
    <name evidence="6" type="ORF">BM_Bm12938</name>
</gene>
<proteinExistence type="predicted"/>
<keyword evidence="4" id="KW-0732">Signal</keyword>
<evidence type="ECO:0000256" key="3">
    <source>
        <dbReference type="SAM" id="MobiDB-lite"/>
    </source>
</evidence>
<evidence type="ECO:0000313" key="7">
    <source>
        <dbReference type="WormBase" id="Bm12938"/>
    </source>
</evidence>
<feature type="region of interest" description="Disordered" evidence="3">
    <location>
        <begin position="468"/>
        <end position="498"/>
    </location>
</feature>
<protein>
    <submittedName>
        <fullName evidence="6">Bm12938</fullName>
    </submittedName>
</protein>
<dbReference type="InterPro" id="IPR051091">
    <property type="entry name" value="O-Glucosyltr/Glycosyltrsf_90"/>
</dbReference>
<evidence type="ECO:0000256" key="4">
    <source>
        <dbReference type="SAM" id="SignalP"/>
    </source>
</evidence>
<dbReference type="PANTHER" id="PTHR12203:SF122">
    <property type="entry name" value="GLYCOSYL TRANSFERASE CAP10 DOMAIN-CONTAINING PROTEIN"/>
    <property type="match status" value="1"/>
</dbReference>
<dbReference type="InterPro" id="IPR006598">
    <property type="entry name" value="CAP10"/>
</dbReference>
<evidence type="ECO:0000259" key="5">
    <source>
        <dbReference type="SMART" id="SM00672"/>
    </source>
</evidence>
<reference evidence="6" key="1">
    <citation type="journal article" date="2007" name="Science">
        <title>Draft genome of the filarial nematode parasite Brugia malayi.</title>
        <authorList>
            <person name="Ghedin E."/>
            <person name="Wang S."/>
            <person name="Spiro D."/>
            <person name="Caler E."/>
            <person name="Zhao Q."/>
            <person name="Crabtree J."/>
            <person name="Allen J.E."/>
            <person name="Delcher A.L."/>
            <person name="Guiliano D.B."/>
            <person name="Miranda-Saavedra D."/>
            <person name="Angiuoli S.V."/>
            <person name="Creasy T."/>
            <person name="Amedeo P."/>
            <person name="Haas B."/>
            <person name="El-Sayed N.M."/>
            <person name="Wortman J.R."/>
            <person name="Feldblyum T."/>
            <person name="Tallon L."/>
            <person name="Schatz M."/>
            <person name="Shumway M."/>
            <person name="Koo H."/>
            <person name="Salzberg S.L."/>
            <person name="Schobel S."/>
            <person name="Pertea M."/>
            <person name="Pop M."/>
            <person name="White O."/>
            <person name="Barton G.J."/>
            <person name="Carlow C.K."/>
            <person name="Crawford M.J."/>
            <person name="Daub J."/>
            <person name="Dimmic M.W."/>
            <person name="Estes C.F."/>
            <person name="Foster J.M."/>
            <person name="Ganatra M."/>
            <person name="Gregory W.F."/>
            <person name="Johnson N.M."/>
            <person name="Jin J."/>
            <person name="Komuniecki R."/>
            <person name="Korf I."/>
            <person name="Kumar S."/>
            <person name="Laney S."/>
            <person name="Li B.W."/>
            <person name="Li W."/>
            <person name="Lindblom T.H."/>
            <person name="Lustigman S."/>
            <person name="Ma D."/>
            <person name="Maina C.V."/>
            <person name="Martin D.M."/>
            <person name="McCarter J.P."/>
            <person name="McReynolds L."/>
            <person name="Mitreva M."/>
            <person name="Nutman T.B."/>
            <person name="Parkinson J."/>
            <person name="Peregrin-Alvarez J.M."/>
            <person name="Poole C."/>
            <person name="Ren Q."/>
            <person name="Saunders L."/>
            <person name="Sluder A.E."/>
            <person name="Smith K."/>
            <person name="Stanke M."/>
            <person name="Unnasch T.R."/>
            <person name="Ware J."/>
            <person name="Wei A.D."/>
            <person name="Weil G."/>
            <person name="Williams D.J."/>
            <person name="Zhang Y."/>
            <person name="Williams S.A."/>
            <person name="Fraser-Liggett C."/>
            <person name="Slatko B."/>
            <person name="Blaxter M.L."/>
            <person name="Scott A.L."/>
        </authorList>
    </citation>
    <scope>NUCLEOTIDE SEQUENCE</scope>
    <source>
        <strain evidence="6">FR3</strain>
    </source>
</reference>
<dbReference type="GO" id="GO:0005788">
    <property type="term" value="C:endoplasmic reticulum lumen"/>
    <property type="evidence" value="ECO:0007669"/>
    <property type="project" value="UniProtKB-SubCell"/>
</dbReference>